<gene>
    <name evidence="1" type="ORF">Hs20B_18390</name>
</gene>
<dbReference type="Proteomes" id="UP000475928">
    <property type="component" value="Unassembled WGS sequence"/>
</dbReference>
<name>A0A6A0BAF9_9LACT</name>
<protein>
    <submittedName>
        <fullName evidence="1">Uncharacterized protein</fullName>
    </submittedName>
</protein>
<keyword evidence="2" id="KW-1185">Reference proteome</keyword>
<evidence type="ECO:0000313" key="2">
    <source>
        <dbReference type="Proteomes" id="UP000475928"/>
    </source>
</evidence>
<organism evidence="1 2">
    <name type="scientific">Pseudolactococcus insecticola</name>
    <dbReference type="NCBI Taxonomy" id="2709158"/>
    <lineage>
        <taxon>Bacteria</taxon>
        <taxon>Bacillati</taxon>
        <taxon>Bacillota</taxon>
        <taxon>Bacilli</taxon>
        <taxon>Lactobacillales</taxon>
        <taxon>Streptococcaceae</taxon>
        <taxon>Pseudolactococcus</taxon>
    </lineage>
</organism>
<dbReference type="AlphaFoldDB" id="A0A6A0BAF9"/>
<evidence type="ECO:0000313" key="1">
    <source>
        <dbReference type="EMBL" id="GFH41441.1"/>
    </source>
</evidence>
<comment type="caution">
    <text evidence="1">The sequence shown here is derived from an EMBL/GenBank/DDBJ whole genome shotgun (WGS) entry which is preliminary data.</text>
</comment>
<accession>A0A6A0BAF9</accession>
<proteinExistence type="predicted"/>
<reference evidence="1 2" key="1">
    <citation type="submission" date="2020-02" db="EMBL/GenBank/DDBJ databases">
        <title>Draft genome sequence of Lactococcus sp. Hs20B0-1.</title>
        <authorList>
            <person name="Noda S."/>
            <person name="Yuki M."/>
            <person name="Ohkuma M."/>
        </authorList>
    </citation>
    <scope>NUCLEOTIDE SEQUENCE [LARGE SCALE GENOMIC DNA]</scope>
    <source>
        <strain evidence="1 2">Hs20B0-1</strain>
    </source>
</reference>
<sequence length="43" mass="4934">MDTEQANCLTLTKTKKRYSYTGREQATASENLIKLDIEKPNKT</sequence>
<dbReference type="EMBL" id="BLLH01000018">
    <property type="protein sequence ID" value="GFH41441.1"/>
    <property type="molecule type" value="Genomic_DNA"/>
</dbReference>